<dbReference type="EMBL" id="IACJ01026735">
    <property type="protein sequence ID" value="LAA39527.1"/>
    <property type="molecule type" value="Transcribed_RNA"/>
</dbReference>
<name>A0A2D4EWB0_MICCO</name>
<sequence length="106" mass="11646">MILEDLNLPSLGLASEAVQFNDYHGRSPGVRVRTVEWPYLMDQSVSPLSWSDYALLSFKILSCHSPPHGGRIQSSNLSLANDGPEWLPEVIGGYHGGFVAVLPKVR</sequence>
<dbReference type="AlphaFoldDB" id="A0A2D4EWB0"/>
<reference evidence="1" key="2">
    <citation type="submission" date="2017-11" db="EMBL/GenBank/DDBJ databases">
        <title>Coralsnake Venomics: Analyses of Venom Gland Transcriptomes and Proteomes of Six Brazilian Taxa.</title>
        <authorList>
            <person name="Aird S.D."/>
            <person name="Jorge da Silva N."/>
            <person name="Qiu L."/>
            <person name="Villar-Briones A."/>
            <person name="Aparecida-Saddi V."/>
            <person name="Campos-Telles M.P."/>
            <person name="Grau M."/>
            <person name="Mikheyev A.S."/>
        </authorList>
    </citation>
    <scope>NUCLEOTIDE SEQUENCE</scope>
    <source>
        <tissue evidence="1">Venom_gland</tissue>
    </source>
</reference>
<accession>A0A2D4EWB0</accession>
<reference evidence="1" key="1">
    <citation type="submission" date="2017-07" db="EMBL/GenBank/DDBJ databases">
        <authorList>
            <person name="Mikheyev A."/>
            <person name="Grau M."/>
        </authorList>
    </citation>
    <scope>NUCLEOTIDE SEQUENCE</scope>
    <source>
        <tissue evidence="1">Venom_gland</tissue>
    </source>
</reference>
<protein>
    <submittedName>
        <fullName evidence="1">Uncharacterized protein</fullName>
    </submittedName>
</protein>
<proteinExistence type="predicted"/>
<evidence type="ECO:0000313" key="1">
    <source>
        <dbReference type="EMBL" id="LAA39527.1"/>
    </source>
</evidence>
<organism evidence="1">
    <name type="scientific">Micrurus corallinus</name>
    <name type="common">Brazilian coral snake</name>
    <dbReference type="NCBI Taxonomy" id="54390"/>
    <lineage>
        <taxon>Eukaryota</taxon>
        <taxon>Metazoa</taxon>
        <taxon>Chordata</taxon>
        <taxon>Craniata</taxon>
        <taxon>Vertebrata</taxon>
        <taxon>Euteleostomi</taxon>
        <taxon>Lepidosauria</taxon>
        <taxon>Squamata</taxon>
        <taxon>Bifurcata</taxon>
        <taxon>Unidentata</taxon>
        <taxon>Episquamata</taxon>
        <taxon>Toxicofera</taxon>
        <taxon>Serpentes</taxon>
        <taxon>Colubroidea</taxon>
        <taxon>Elapidae</taxon>
        <taxon>Elapinae</taxon>
        <taxon>Micrurus</taxon>
    </lineage>
</organism>